<name>A0ABP1FKS0_9CHLO</name>
<comment type="caution">
    <text evidence="2">The sequence shown here is derived from an EMBL/GenBank/DDBJ whole genome shotgun (WGS) entry which is preliminary data.</text>
</comment>
<evidence type="ECO:0000313" key="2">
    <source>
        <dbReference type="EMBL" id="CAL5218668.1"/>
    </source>
</evidence>
<dbReference type="EMBL" id="CAXHTA020000001">
    <property type="protein sequence ID" value="CAL5218668.1"/>
    <property type="molecule type" value="Genomic_DNA"/>
</dbReference>
<protein>
    <submittedName>
        <fullName evidence="2">G375 protein</fullName>
    </submittedName>
</protein>
<organism evidence="2 3">
    <name type="scientific">Coccomyxa viridis</name>
    <dbReference type="NCBI Taxonomy" id="1274662"/>
    <lineage>
        <taxon>Eukaryota</taxon>
        <taxon>Viridiplantae</taxon>
        <taxon>Chlorophyta</taxon>
        <taxon>core chlorophytes</taxon>
        <taxon>Trebouxiophyceae</taxon>
        <taxon>Trebouxiophyceae incertae sedis</taxon>
        <taxon>Coccomyxaceae</taxon>
        <taxon>Coccomyxa</taxon>
    </lineage>
</organism>
<gene>
    <name evidence="2" type="primary">g375</name>
    <name evidence="2" type="ORF">VP750_LOCUS327</name>
</gene>
<sequence>MLEILYLAVSVLPKPRAVQPAAPEATAAAATEGAPGVTENFQENVSTHSARAASAWMLPWERRQMDGAATPLRTWEKLYWGIFVAGFSAFLFSRLYRSQPPDPKIDEEKEAKKRERARLLLAGHSMAEDDDPFEGLTPQEIEQYVQKETAGASHTDPFEGMSPEEINEYMAKHGSIQPAA</sequence>
<evidence type="ECO:0000313" key="3">
    <source>
        <dbReference type="Proteomes" id="UP001497392"/>
    </source>
</evidence>
<evidence type="ECO:0000256" key="1">
    <source>
        <dbReference type="SAM" id="MobiDB-lite"/>
    </source>
</evidence>
<proteinExistence type="predicted"/>
<feature type="region of interest" description="Disordered" evidence="1">
    <location>
        <begin position="148"/>
        <end position="180"/>
    </location>
</feature>
<dbReference type="Proteomes" id="UP001497392">
    <property type="component" value="Unassembled WGS sequence"/>
</dbReference>
<keyword evidence="3" id="KW-1185">Reference proteome</keyword>
<accession>A0ABP1FKS0</accession>
<reference evidence="2 3" key="1">
    <citation type="submission" date="2024-06" db="EMBL/GenBank/DDBJ databases">
        <authorList>
            <person name="Kraege A."/>
            <person name="Thomma B."/>
        </authorList>
    </citation>
    <scope>NUCLEOTIDE SEQUENCE [LARGE SCALE GENOMIC DNA]</scope>
</reference>